<evidence type="ECO:0000256" key="1">
    <source>
        <dbReference type="ARBA" id="ARBA00004123"/>
    </source>
</evidence>
<dbReference type="Pfam" id="PF06732">
    <property type="entry name" value="Pescadillo_N"/>
    <property type="match status" value="1"/>
</dbReference>
<dbReference type="GO" id="GO:0070545">
    <property type="term" value="C:PeBoW complex"/>
    <property type="evidence" value="ECO:0007669"/>
    <property type="project" value="TreeGrafter"/>
</dbReference>
<dbReference type="InterPro" id="IPR001357">
    <property type="entry name" value="BRCT_dom"/>
</dbReference>
<evidence type="ECO:0000256" key="2">
    <source>
        <dbReference type="SAM" id="MobiDB-lite"/>
    </source>
</evidence>
<dbReference type="PROSITE" id="PS50172">
    <property type="entry name" value="BRCT"/>
    <property type="match status" value="1"/>
</dbReference>
<dbReference type="GO" id="GO:0003723">
    <property type="term" value="F:RNA binding"/>
    <property type="evidence" value="ECO:0007669"/>
    <property type="project" value="TreeGrafter"/>
</dbReference>
<dbReference type="PANTHER" id="PTHR12221">
    <property type="entry name" value="PESCADILLO - RELATED"/>
    <property type="match status" value="1"/>
</dbReference>
<name>A0A6P6YBW3_DERPT</name>
<reference evidence="5" key="1">
    <citation type="submission" date="2025-08" db="UniProtKB">
        <authorList>
            <consortium name="RefSeq"/>
        </authorList>
    </citation>
    <scope>IDENTIFICATION</scope>
    <source>
        <strain evidence="5">Airmid</strain>
    </source>
</reference>
<dbReference type="InterPro" id="IPR010613">
    <property type="entry name" value="PES"/>
</dbReference>
<proteinExistence type="predicted"/>
<gene>
    <name evidence="5" type="primary">LOC113796086</name>
</gene>
<comment type="subcellular location">
    <subcellularLocation>
        <location evidence="1">Nucleus</location>
    </subcellularLocation>
</comment>
<feature type="compositionally biased region" description="Acidic residues" evidence="2">
    <location>
        <begin position="303"/>
        <end position="314"/>
    </location>
</feature>
<dbReference type="OrthoDB" id="10264910at2759"/>
<dbReference type="PANTHER" id="PTHR12221:SF6">
    <property type="entry name" value="PESCADILLO HOMOLOG"/>
    <property type="match status" value="1"/>
</dbReference>
<sequence length="314" mass="35635">MQKKLKVKGKGNASNFISRRKCLSKLGVTLSQFRMLCILKGVYPKVPNTSKLDKNKIYYSKKDIKLLSNDQLIDQLNGQRIIAKRIKKYIAQCDLTKARIASDLKEPLSITHILVERYPTLVSALKDLDDALSFIALFSILTVDVDAGIDGETLNECKNIINNFFLFVSKSKCLTRTFVSVKGIYYEVEILNQKILWLHPHELPQSVPELIDMRVMSCYTELIEKLGSVAESRSFVQPQWIFDSINAIELQPESKYAVGATLPPHLSPFDQFDYEPSKDIIDVDVAQSALNELKDEIKSQTDNDVEEGENDELL</sequence>
<dbReference type="KEGG" id="dpte:113796086"/>
<protein>
    <submittedName>
        <fullName evidence="5">Pescadillo homolog</fullName>
    </submittedName>
</protein>
<dbReference type="OMA" id="WIVPHAF"/>
<keyword evidence="4" id="KW-1185">Reference proteome</keyword>
<dbReference type="GO" id="GO:0000463">
    <property type="term" value="P:maturation of LSU-rRNA from tricistronic rRNA transcript (SSU-rRNA, 5.8S rRNA, LSU-rRNA)"/>
    <property type="evidence" value="ECO:0007669"/>
    <property type="project" value="TreeGrafter"/>
</dbReference>
<evidence type="ECO:0000313" key="5">
    <source>
        <dbReference type="RefSeq" id="XP_027202129.1"/>
    </source>
</evidence>
<evidence type="ECO:0000313" key="4">
    <source>
        <dbReference type="Proteomes" id="UP000515146"/>
    </source>
</evidence>
<organism evidence="4 5">
    <name type="scientific">Dermatophagoides pteronyssinus</name>
    <name type="common">European house dust mite</name>
    <dbReference type="NCBI Taxonomy" id="6956"/>
    <lineage>
        <taxon>Eukaryota</taxon>
        <taxon>Metazoa</taxon>
        <taxon>Ecdysozoa</taxon>
        <taxon>Arthropoda</taxon>
        <taxon>Chelicerata</taxon>
        <taxon>Arachnida</taxon>
        <taxon>Acari</taxon>
        <taxon>Acariformes</taxon>
        <taxon>Sarcoptiformes</taxon>
        <taxon>Astigmata</taxon>
        <taxon>Psoroptidia</taxon>
        <taxon>Analgoidea</taxon>
        <taxon>Pyroglyphidae</taxon>
        <taxon>Dermatophagoidinae</taxon>
        <taxon>Dermatophagoides</taxon>
    </lineage>
</organism>
<dbReference type="RefSeq" id="XP_027202129.1">
    <property type="nucleotide sequence ID" value="XM_027346328.1"/>
</dbReference>
<evidence type="ECO:0000259" key="3">
    <source>
        <dbReference type="PROSITE" id="PS50172"/>
    </source>
</evidence>
<dbReference type="AlphaFoldDB" id="A0A6P6YBW3"/>
<feature type="region of interest" description="Disordered" evidence="2">
    <location>
        <begin position="294"/>
        <end position="314"/>
    </location>
</feature>
<accession>A0A6P6YBW3</accession>
<feature type="domain" description="BRCT" evidence="3">
    <location>
        <begin position="221"/>
        <end position="258"/>
    </location>
</feature>
<dbReference type="InParanoid" id="A0A6P6YBW3"/>
<dbReference type="Proteomes" id="UP000515146">
    <property type="component" value="Unplaced"/>
</dbReference>